<evidence type="ECO:0000259" key="8">
    <source>
        <dbReference type="Pfam" id="PF00562"/>
    </source>
</evidence>
<dbReference type="EC" id="2.7.7.6" evidence="2"/>
<evidence type="ECO:0000256" key="2">
    <source>
        <dbReference type="ARBA" id="ARBA00012418"/>
    </source>
</evidence>
<dbReference type="AlphaFoldDB" id="A0A1S8KCT9"/>
<dbReference type="InterPro" id="IPR015712">
    <property type="entry name" value="DNA-dir_RNA_pol_su2"/>
</dbReference>
<dbReference type="PANTHER" id="PTHR20856">
    <property type="entry name" value="DNA-DIRECTED RNA POLYMERASE I SUBUNIT 2"/>
    <property type="match status" value="1"/>
</dbReference>
<dbReference type="GO" id="GO:0003899">
    <property type="term" value="F:DNA-directed RNA polymerase activity"/>
    <property type="evidence" value="ECO:0007669"/>
    <property type="project" value="UniProtKB-EC"/>
</dbReference>
<dbReference type="GO" id="GO:0032549">
    <property type="term" value="F:ribonucleoside binding"/>
    <property type="evidence" value="ECO:0007669"/>
    <property type="project" value="InterPro"/>
</dbReference>
<evidence type="ECO:0000256" key="4">
    <source>
        <dbReference type="ARBA" id="ARBA00022679"/>
    </source>
</evidence>
<name>A0A1S8KCT9_ENTFC</name>
<comment type="function">
    <text evidence="1">DNA-dependent RNA polymerase catalyzes the transcription of DNA into RNA using the four ribonucleoside triphosphates as substrates.</text>
</comment>
<feature type="domain" description="DNA-directed RNA polymerase subunit 2 hybrid-binding" evidence="8">
    <location>
        <begin position="1"/>
        <end position="22"/>
    </location>
</feature>
<dbReference type="GO" id="GO:0006351">
    <property type="term" value="P:DNA-templated transcription"/>
    <property type="evidence" value="ECO:0007669"/>
    <property type="project" value="InterPro"/>
</dbReference>
<evidence type="ECO:0000256" key="1">
    <source>
        <dbReference type="ARBA" id="ARBA00004026"/>
    </source>
</evidence>
<comment type="caution">
    <text evidence="10">The sequence shown here is derived from an EMBL/GenBank/DDBJ whole genome shotgun (WGS) entry which is preliminary data.</text>
</comment>
<proteinExistence type="predicted"/>
<dbReference type="Gene3D" id="3.90.1800.10">
    <property type="entry name" value="RNA polymerase alpha subunit dimerisation domain"/>
    <property type="match status" value="1"/>
</dbReference>
<gene>
    <name evidence="10" type="ORF">B1P95_17430</name>
</gene>
<dbReference type="Pfam" id="PF00562">
    <property type="entry name" value="RNA_pol_Rpb2_6"/>
    <property type="match status" value="1"/>
</dbReference>
<feature type="non-terminal residue" evidence="10">
    <location>
        <position position="73"/>
    </location>
</feature>
<evidence type="ECO:0000256" key="5">
    <source>
        <dbReference type="ARBA" id="ARBA00022695"/>
    </source>
</evidence>
<evidence type="ECO:0000259" key="9">
    <source>
        <dbReference type="Pfam" id="PF04560"/>
    </source>
</evidence>
<dbReference type="GO" id="GO:0003677">
    <property type="term" value="F:DNA binding"/>
    <property type="evidence" value="ECO:0007669"/>
    <property type="project" value="InterPro"/>
</dbReference>
<dbReference type="SUPFAM" id="SSF64484">
    <property type="entry name" value="beta and beta-prime subunits of DNA dependent RNA-polymerase"/>
    <property type="match status" value="1"/>
</dbReference>
<accession>A0A1S8KCT9</accession>
<reference evidence="10 11" key="1">
    <citation type="submission" date="2017-02" db="EMBL/GenBank/DDBJ databases">
        <title>Clonality and virulence of isolates of VRE in Hematopoietic Stem Cell Transplanted (HSCT) patients.</title>
        <authorList>
            <person name="Marchi A.P."/>
            <person name="Martins R.C."/>
            <person name="Marie S.K."/>
            <person name="Levin A.S."/>
            <person name="Costa S.F."/>
        </authorList>
    </citation>
    <scope>NUCLEOTIDE SEQUENCE [LARGE SCALE GENOMIC DNA]</scope>
    <source>
        <strain evidence="10 11">LIM1759</strain>
    </source>
</reference>
<feature type="non-terminal residue" evidence="10">
    <location>
        <position position="1"/>
    </location>
</feature>
<keyword evidence="4" id="KW-0808">Transferase</keyword>
<dbReference type="EMBL" id="MVGJ01000446">
    <property type="protein sequence ID" value="OOL77597.1"/>
    <property type="molecule type" value="Genomic_DNA"/>
</dbReference>
<dbReference type="Pfam" id="PF04560">
    <property type="entry name" value="RNA_pol_Rpb2_7"/>
    <property type="match status" value="1"/>
</dbReference>
<evidence type="ECO:0000313" key="11">
    <source>
        <dbReference type="Proteomes" id="UP000191171"/>
    </source>
</evidence>
<dbReference type="InterPro" id="IPR007641">
    <property type="entry name" value="RNA_pol_Rpb2_7"/>
</dbReference>
<protein>
    <recommendedName>
        <fullName evidence="2">DNA-directed RNA polymerase</fullName>
        <ecNumber evidence="2">2.7.7.6</ecNumber>
    </recommendedName>
</protein>
<evidence type="ECO:0000256" key="7">
    <source>
        <dbReference type="ARBA" id="ARBA00048552"/>
    </source>
</evidence>
<keyword evidence="3" id="KW-0240">DNA-directed RNA polymerase</keyword>
<dbReference type="InterPro" id="IPR007120">
    <property type="entry name" value="DNA-dir_RNAP_su2_dom"/>
</dbReference>
<comment type="catalytic activity">
    <reaction evidence="7">
        <text>RNA(n) + a ribonucleoside 5'-triphosphate = RNA(n+1) + diphosphate</text>
        <dbReference type="Rhea" id="RHEA:21248"/>
        <dbReference type="Rhea" id="RHEA-COMP:14527"/>
        <dbReference type="Rhea" id="RHEA-COMP:17342"/>
        <dbReference type="ChEBI" id="CHEBI:33019"/>
        <dbReference type="ChEBI" id="CHEBI:61557"/>
        <dbReference type="ChEBI" id="CHEBI:140395"/>
        <dbReference type="EC" id="2.7.7.6"/>
    </reaction>
</comment>
<dbReference type="FunFam" id="3.90.1800.10:FF:000001">
    <property type="entry name" value="DNA-directed RNA polymerase subunit beta"/>
    <property type="match status" value="1"/>
</dbReference>
<evidence type="ECO:0000313" key="10">
    <source>
        <dbReference type="EMBL" id="OOL77597.1"/>
    </source>
</evidence>
<evidence type="ECO:0000256" key="3">
    <source>
        <dbReference type="ARBA" id="ARBA00022478"/>
    </source>
</evidence>
<keyword evidence="6" id="KW-0804">Transcription</keyword>
<organism evidence="10 11">
    <name type="scientific">Enterococcus faecium</name>
    <name type="common">Streptococcus faecium</name>
    <dbReference type="NCBI Taxonomy" id="1352"/>
    <lineage>
        <taxon>Bacteria</taxon>
        <taxon>Bacillati</taxon>
        <taxon>Bacillota</taxon>
        <taxon>Bacilli</taxon>
        <taxon>Lactobacillales</taxon>
        <taxon>Enterococcaceae</taxon>
        <taxon>Enterococcus</taxon>
    </lineage>
</organism>
<sequence length="73" mass="8058">LHARSIGPYSLVTQQPLGGKAQFGGQRFGEMEVWALEAYGAYTLQEILTYKSDDVVGRVKTYEAIVKGEPIPK</sequence>
<dbReference type="Proteomes" id="UP000191171">
    <property type="component" value="Unassembled WGS sequence"/>
</dbReference>
<feature type="domain" description="RNA polymerase Rpb2" evidence="9">
    <location>
        <begin position="24"/>
        <end position="69"/>
    </location>
</feature>
<evidence type="ECO:0000256" key="6">
    <source>
        <dbReference type="ARBA" id="ARBA00023163"/>
    </source>
</evidence>
<keyword evidence="5" id="KW-0548">Nucleotidyltransferase</keyword>
<dbReference type="GO" id="GO:0000428">
    <property type="term" value="C:DNA-directed RNA polymerase complex"/>
    <property type="evidence" value="ECO:0007669"/>
    <property type="project" value="UniProtKB-KW"/>
</dbReference>